<dbReference type="PRINTS" id="PR00385">
    <property type="entry name" value="P450"/>
</dbReference>
<comment type="cofactor">
    <cofactor evidence="7">
        <name>heme</name>
        <dbReference type="ChEBI" id="CHEBI:30413"/>
    </cofactor>
</comment>
<name>A0A918E2P1_9ACTN</name>
<dbReference type="Pfam" id="PF00067">
    <property type="entry name" value="p450"/>
    <property type="match status" value="1"/>
</dbReference>
<gene>
    <name evidence="9" type="ORF">GCM10012280_70330</name>
</gene>
<evidence type="ECO:0000256" key="4">
    <source>
        <dbReference type="ARBA" id="ARBA00023002"/>
    </source>
</evidence>
<comment type="caution">
    <text evidence="9">The sequence shown here is derived from an EMBL/GenBank/DDBJ whole genome shotgun (WGS) entry which is preliminary data.</text>
</comment>
<evidence type="ECO:0000256" key="1">
    <source>
        <dbReference type="ARBA" id="ARBA00010617"/>
    </source>
</evidence>
<keyword evidence="5 7" id="KW-0408">Iron</keyword>
<dbReference type="GO" id="GO:0005506">
    <property type="term" value="F:iron ion binding"/>
    <property type="evidence" value="ECO:0007669"/>
    <property type="project" value="InterPro"/>
</dbReference>
<dbReference type="Proteomes" id="UP000641932">
    <property type="component" value="Unassembled WGS sequence"/>
</dbReference>
<feature type="binding site" description="axial binding residue" evidence="7">
    <location>
        <position position="421"/>
    </location>
    <ligand>
        <name>heme</name>
        <dbReference type="ChEBI" id="CHEBI:30413"/>
    </ligand>
    <ligandPart>
        <name>Fe</name>
        <dbReference type="ChEBI" id="CHEBI:18248"/>
    </ligandPart>
</feature>
<evidence type="ECO:0000256" key="3">
    <source>
        <dbReference type="ARBA" id="ARBA00022723"/>
    </source>
</evidence>
<evidence type="ECO:0000313" key="10">
    <source>
        <dbReference type="Proteomes" id="UP000641932"/>
    </source>
</evidence>
<accession>A0A918E2P1</accession>
<dbReference type="InterPro" id="IPR017972">
    <property type="entry name" value="Cyt_P450_CS"/>
</dbReference>
<dbReference type="PANTHER" id="PTHR24291">
    <property type="entry name" value="CYTOCHROME P450 FAMILY 4"/>
    <property type="match status" value="1"/>
</dbReference>
<dbReference type="GO" id="GO:0020037">
    <property type="term" value="F:heme binding"/>
    <property type="evidence" value="ECO:0007669"/>
    <property type="project" value="InterPro"/>
</dbReference>
<dbReference type="EMBL" id="BMMS01000066">
    <property type="protein sequence ID" value="GGP00796.1"/>
    <property type="molecule type" value="Genomic_DNA"/>
</dbReference>
<keyword evidence="10" id="KW-1185">Reference proteome</keyword>
<reference evidence="9" key="1">
    <citation type="journal article" date="2014" name="Int. J. Syst. Evol. Microbiol.">
        <title>Complete genome sequence of Corynebacterium casei LMG S-19264T (=DSM 44701T), isolated from a smear-ripened cheese.</title>
        <authorList>
            <consortium name="US DOE Joint Genome Institute (JGI-PGF)"/>
            <person name="Walter F."/>
            <person name="Albersmeier A."/>
            <person name="Kalinowski J."/>
            <person name="Ruckert C."/>
        </authorList>
    </citation>
    <scope>NUCLEOTIDE SEQUENCE</scope>
    <source>
        <strain evidence="9">CGMCC 4.7201</strain>
    </source>
</reference>
<evidence type="ECO:0000256" key="6">
    <source>
        <dbReference type="ARBA" id="ARBA00023033"/>
    </source>
</evidence>
<dbReference type="InterPro" id="IPR001128">
    <property type="entry name" value="Cyt_P450"/>
</dbReference>
<evidence type="ECO:0000256" key="2">
    <source>
        <dbReference type="ARBA" id="ARBA00022617"/>
    </source>
</evidence>
<protein>
    <submittedName>
        <fullName evidence="9">Cytochrome P450</fullName>
    </submittedName>
</protein>
<keyword evidence="3 7" id="KW-0479">Metal-binding</keyword>
<keyword evidence="4 8" id="KW-0560">Oxidoreductase</keyword>
<dbReference type="GO" id="GO:0016705">
    <property type="term" value="F:oxidoreductase activity, acting on paired donors, with incorporation or reduction of molecular oxygen"/>
    <property type="evidence" value="ECO:0007669"/>
    <property type="project" value="InterPro"/>
</dbReference>
<keyword evidence="2 7" id="KW-0349">Heme</keyword>
<dbReference type="CDD" id="cd20620">
    <property type="entry name" value="CYP132-like"/>
    <property type="match status" value="1"/>
</dbReference>
<proteinExistence type="inferred from homology"/>
<dbReference type="SUPFAM" id="SSF48264">
    <property type="entry name" value="Cytochrome P450"/>
    <property type="match status" value="1"/>
</dbReference>
<dbReference type="RefSeq" id="WP_189135868.1">
    <property type="nucleotide sequence ID" value="NZ_BMMS01000066.1"/>
</dbReference>
<evidence type="ECO:0000313" key="9">
    <source>
        <dbReference type="EMBL" id="GGP00796.1"/>
    </source>
</evidence>
<evidence type="ECO:0000256" key="8">
    <source>
        <dbReference type="RuleBase" id="RU000461"/>
    </source>
</evidence>
<reference evidence="9" key="2">
    <citation type="submission" date="2020-09" db="EMBL/GenBank/DDBJ databases">
        <authorList>
            <person name="Sun Q."/>
            <person name="Zhou Y."/>
        </authorList>
    </citation>
    <scope>NUCLEOTIDE SEQUENCE</scope>
    <source>
        <strain evidence="9">CGMCC 4.7201</strain>
    </source>
</reference>
<dbReference type="AlphaFoldDB" id="A0A918E2P1"/>
<dbReference type="InterPro" id="IPR036396">
    <property type="entry name" value="Cyt_P450_sf"/>
</dbReference>
<dbReference type="PANTHER" id="PTHR24291:SF50">
    <property type="entry name" value="BIFUNCTIONAL ALBAFLAVENONE MONOOXYGENASE_TERPENE SYNTHASE"/>
    <property type="match status" value="1"/>
</dbReference>
<dbReference type="PROSITE" id="PS00086">
    <property type="entry name" value="CYTOCHROME_P450"/>
    <property type="match status" value="1"/>
</dbReference>
<dbReference type="InterPro" id="IPR050196">
    <property type="entry name" value="Cytochrome_P450_Monoox"/>
</dbReference>
<dbReference type="PRINTS" id="PR00463">
    <property type="entry name" value="EP450I"/>
</dbReference>
<evidence type="ECO:0000256" key="5">
    <source>
        <dbReference type="ARBA" id="ARBA00023004"/>
    </source>
</evidence>
<sequence length="474" mass="53020">MTDVSTTTGSPAPTESIPGPAWLGVGKLRTMAAHPPRFFTGLREEYGPVVRFPFGNSHGYLLSDPRVIQDVYIASDRKFGKDVLKIGKGNRAAPMAIILGRGLATSDGDFHRTQRRRIQPIFHRQRIAGYGATFASLAAEASAGWTDGQQMNVHEQMYEISLGMVAKTIFDVSLDADVAHTIRTAFPRRGGPLRWEQVVPFGRFVIKLPLRNNRRFRKGRKALNEIIYRMIEERRQGPGDGDDLLSVLLSVQDAETGEFMDDELVRDEAMTLLFAGHETSSGALTWAYHLLSKNPEAKKRMHAELDEVLGDRLPEVSDLPRLVWTDAVFSEALRLYPPVWVTVRRTLTEYTGAGYVLPPDSFVMISPWVVHHDPQWWPEPEAFAPQRWIASDGADPLGGHAVAPGRPRMAYLPFGAGPRQCIGNAFARMEAIMALATIGRHWDFEAVNDDPVDVVTHITVQPRRGVQMIARRRR</sequence>
<evidence type="ECO:0000256" key="7">
    <source>
        <dbReference type="PIRSR" id="PIRSR602401-1"/>
    </source>
</evidence>
<organism evidence="9 10">
    <name type="scientific">Wenjunlia tyrosinilytica</name>
    <dbReference type="NCBI Taxonomy" id="1544741"/>
    <lineage>
        <taxon>Bacteria</taxon>
        <taxon>Bacillati</taxon>
        <taxon>Actinomycetota</taxon>
        <taxon>Actinomycetes</taxon>
        <taxon>Kitasatosporales</taxon>
        <taxon>Streptomycetaceae</taxon>
        <taxon>Wenjunlia</taxon>
    </lineage>
</organism>
<comment type="similarity">
    <text evidence="1 8">Belongs to the cytochrome P450 family.</text>
</comment>
<dbReference type="Gene3D" id="1.10.630.10">
    <property type="entry name" value="Cytochrome P450"/>
    <property type="match status" value="1"/>
</dbReference>
<dbReference type="InterPro" id="IPR002401">
    <property type="entry name" value="Cyt_P450_E_grp-I"/>
</dbReference>
<dbReference type="GO" id="GO:0004497">
    <property type="term" value="F:monooxygenase activity"/>
    <property type="evidence" value="ECO:0007669"/>
    <property type="project" value="UniProtKB-KW"/>
</dbReference>
<keyword evidence="6 8" id="KW-0503">Monooxygenase</keyword>